<evidence type="ECO:0000313" key="3">
    <source>
        <dbReference type="EMBL" id="RLM93415.1"/>
    </source>
</evidence>
<name>A0A3L6R2E9_PANMI</name>
<comment type="caution">
    <text evidence="3">The sequence shown here is derived from an EMBL/GenBank/DDBJ whole genome shotgun (WGS) entry which is preliminary data.</text>
</comment>
<protein>
    <submittedName>
        <fullName evidence="3">Orf3</fullName>
    </submittedName>
</protein>
<dbReference type="OrthoDB" id="685425at2759"/>
<dbReference type="Pfam" id="PF04195">
    <property type="entry name" value="Transposase_28"/>
    <property type="match status" value="1"/>
</dbReference>
<evidence type="ECO:0000256" key="1">
    <source>
        <dbReference type="SAM" id="MobiDB-lite"/>
    </source>
</evidence>
<feature type="compositionally biased region" description="Basic and acidic residues" evidence="1">
    <location>
        <begin position="1"/>
        <end position="17"/>
    </location>
</feature>
<proteinExistence type="predicted"/>
<reference evidence="4" key="1">
    <citation type="journal article" date="2019" name="Nat. Commun.">
        <title>The genome of broomcorn millet.</title>
        <authorList>
            <person name="Zou C."/>
            <person name="Miki D."/>
            <person name="Li D."/>
            <person name="Tang Q."/>
            <person name="Xiao L."/>
            <person name="Rajput S."/>
            <person name="Deng P."/>
            <person name="Jia W."/>
            <person name="Huang R."/>
            <person name="Zhang M."/>
            <person name="Sun Y."/>
            <person name="Hu J."/>
            <person name="Fu X."/>
            <person name="Schnable P.S."/>
            <person name="Li F."/>
            <person name="Zhang H."/>
            <person name="Feng B."/>
            <person name="Zhu X."/>
            <person name="Liu R."/>
            <person name="Schnable J.C."/>
            <person name="Zhu J.-K."/>
            <person name="Zhang H."/>
        </authorList>
    </citation>
    <scope>NUCLEOTIDE SEQUENCE [LARGE SCALE GENOMIC DNA]</scope>
</reference>
<feature type="region of interest" description="Disordered" evidence="1">
    <location>
        <begin position="1"/>
        <end position="28"/>
    </location>
</feature>
<dbReference type="PANTHER" id="PTHR33026:SF7">
    <property type="entry name" value="OS03G0100275 PROTEIN"/>
    <property type="match status" value="1"/>
</dbReference>
<organism evidence="3 4">
    <name type="scientific">Panicum miliaceum</name>
    <name type="common">Proso millet</name>
    <name type="synonym">Broomcorn millet</name>
    <dbReference type="NCBI Taxonomy" id="4540"/>
    <lineage>
        <taxon>Eukaryota</taxon>
        <taxon>Viridiplantae</taxon>
        <taxon>Streptophyta</taxon>
        <taxon>Embryophyta</taxon>
        <taxon>Tracheophyta</taxon>
        <taxon>Spermatophyta</taxon>
        <taxon>Magnoliopsida</taxon>
        <taxon>Liliopsida</taxon>
        <taxon>Poales</taxon>
        <taxon>Poaceae</taxon>
        <taxon>PACMAD clade</taxon>
        <taxon>Panicoideae</taxon>
        <taxon>Panicodae</taxon>
        <taxon>Paniceae</taxon>
        <taxon>Panicinae</taxon>
        <taxon>Panicum</taxon>
        <taxon>Panicum sect. Panicum</taxon>
    </lineage>
</organism>
<evidence type="ECO:0000313" key="4">
    <source>
        <dbReference type="Proteomes" id="UP000275267"/>
    </source>
</evidence>
<accession>A0A3L6R2E9</accession>
<dbReference type="Proteomes" id="UP000275267">
    <property type="component" value="Unassembled WGS sequence"/>
</dbReference>
<dbReference type="EMBL" id="PQIB02000010">
    <property type="protein sequence ID" value="RLM93415.1"/>
    <property type="molecule type" value="Genomic_DNA"/>
</dbReference>
<keyword evidence="4" id="KW-1185">Reference proteome</keyword>
<feature type="domain" description="Transposase (putative) gypsy type" evidence="2">
    <location>
        <begin position="69"/>
        <end position="135"/>
    </location>
</feature>
<sequence length="154" mass="17441">MGGKKADSKGSKKETKEAAPSNDTWKRSKCTEADLQSLVDEGLLQDQSVVQWRPTVSDPAPYECTKEIVLFQHFIEQGLTLPSDFLRGLLYHYGIQIHHQNPNSILHISIFVHLCEAFLGVEPHFNLFRYLFRVKPQPSEKAISVEGGCGFQLR</sequence>
<dbReference type="PANTHER" id="PTHR33026">
    <property type="entry name" value="OS06G0360600 PROTEIN"/>
    <property type="match status" value="1"/>
</dbReference>
<dbReference type="AlphaFoldDB" id="A0A3L6R2E9"/>
<gene>
    <name evidence="3" type="ORF">C2845_PM08G13020</name>
</gene>
<dbReference type="InterPro" id="IPR007321">
    <property type="entry name" value="Transposase_28"/>
</dbReference>
<evidence type="ECO:0000259" key="2">
    <source>
        <dbReference type="Pfam" id="PF04195"/>
    </source>
</evidence>